<dbReference type="RefSeq" id="WP_386822713.1">
    <property type="nucleotide sequence ID" value="NZ_JBHTIF010000001.1"/>
</dbReference>
<dbReference type="Proteomes" id="UP001597110">
    <property type="component" value="Unassembled WGS sequence"/>
</dbReference>
<evidence type="ECO:0000256" key="1">
    <source>
        <dbReference type="SAM" id="Phobius"/>
    </source>
</evidence>
<dbReference type="SUPFAM" id="SSF55874">
    <property type="entry name" value="ATPase domain of HSP90 chaperone/DNA topoisomerase II/histidine kinase"/>
    <property type="match status" value="1"/>
</dbReference>
<dbReference type="PANTHER" id="PTHR34220:SF9">
    <property type="entry name" value="SIGNAL TRANSDUCTION HISTIDINE KINASE INTERNAL REGION DOMAIN-CONTAINING PROTEIN"/>
    <property type="match status" value="1"/>
</dbReference>
<feature type="transmembrane region" description="Helical" evidence="1">
    <location>
        <begin position="48"/>
        <end position="68"/>
    </location>
</feature>
<sequence>MSSFHRRADPSPRRMAVLPAWLPLLAGLPACASLALMVLLELDRPRAAAYGTLYIALCILWMPLLAWLQRRLWRRGIAWWTLALTVFVLTYGMSVVNKGFGFVLGWSMGWKPVSEFRVAGMFEGLESCWLALIAFCATHAVLMYAFELRDEQARHAEARATARDAELRALRYQLQPHFLFNTLNAVSGLVAEARNAEAQAMIARLGDFLRATLDADASHEVALAEELANAEGYLDIERARLGSRLQVKWRIGADVLRARVPTLLLQPLIENAIRHGIAPRLTPGRLEIAIDRVDDRVRIRIENDTGDTAPPVEGSGERIGLRNLAERLHALYPGDHALRAERVAGGGFRVELDLPYRDGAARDGASHAGQSLSAIAEAKP</sequence>
<dbReference type="InterPro" id="IPR036890">
    <property type="entry name" value="HATPase_C_sf"/>
</dbReference>
<accession>A0ABW2YDZ9</accession>
<feature type="domain" description="Signal transduction histidine kinase internal region" evidence="2">
    <location>
        <begin position="165"/>
        <end position="245"/>
    </location>
</feature>
<evidence type="ECO:0000313" key="4">
    <source>
        <dbReference type="Proteomes" id="UP001597110"/>
    </source>
</evidence>
<keyword evidence="4" id="KW-1185">Reference proteome</keyword>
<evidence type="ECO:0000259" key="2">
    <source>
        <dbReference type="Pfam" id="PF06580"/>
    </source>
</evidence>
<evidence type="ECO:0000313" key="3">
    <source>
        <dbReference type="EMBL" id="MFD0725093.1"/>
    </source>
</evidence>
<dbReference type="InterPro" id="IPR010559">
    <property type="entry name" value="Sig_transdc_His_kin_internal"/>
</dbReference>
<protein>
    <submittedName>
        <fullName evidence="3">Sensor histidine kinase</fullName>
        <ecNumber evidence="3">2.7.13.3</ecNumber>
    </submittedName>
</protein>
<feature type="transmembrane region" description="Helical" evidence="1">
    <location>
        <begin position="80"/>
        <end position="109"/>
    </location>
</feature>
<organism evidence="3 4">
    <name type="scientific">Lysobacter brunescens</name>
    <dbReference type="NCBI Taxonomy" id="262323"/>
    <lineage>
        <taxon>Bacteria</taxon>
        <taxon>Pseudomonadati</taxon>
        <taxon>Pseudomonadota</taxon>
        <taxon>Gammaproteobacteria</taxon>
        <taxon>Lysobacterales</taxon>
        <taxon>Lysobacteraceae</taxon>
        <taxon>Lysobacter</taxon>
    </lineage>
</organism>
<dbReference type="PANTHER" id="PTHR34220">
    <property type="entry name" value="SENSOR HISTIDINE KINASE YPDA"/>
    <property type="match status" value="1"/>
</dbReference>
<keyword evidence="1" id="KW-0812">Transmembrane</keyword>
<proteinExistence type="predicted"/>
<keyword evidence="3" id="KW-0808">Transferase</keyword>
<keyword evidence="3" id="KW-0418">Kinase</keyword>
<dbReference type="EMBL" id="JBHTIF010000001">
    <property type="protein sequence ID" value="MFD0725093.1"/>
    <property type="molecule type" value="Genomic_DNA"/>
</dbReference>
<dbReference type="Pfam" id="PF06580">
    <property type="entry name" value="His_kinase"/>
    <property type="match status" value="1"/>
</dbReference>
<dbReference type="GO" id="GO:0004673">
    <property type="term" value="F:protein histidine kinase activity"/>
    <property type="evidence" value="ECO:0007669"/>
    <property type="project" value="UniProtKB-EC"/>
</dbReference>
<dbReference type="Gene3D" id="3.30.565.10">
    <property type="entry name" value="Histidine kinase-like ATPase, C-terminal domain"/>
    <property type="match status" value="1"/>
</dbReference>
<keyword evidence="1" id="KW-0472">Membrane</keyword>
<dbReference type="InterPro" id="IPR050640">
    <property type="entry name" value="Bact_2-comp_sensor_kinase"/>
</dbReference>
<dbReference type="EC" id="2.7.13.3" evidence="3"/>
<name>A0ABW2YDZ9_9GAMM</name>
<keyword evidence="1" id="KW-1133">Transmembrane helix</keyword>
<gene>
    <name evidence="3" type="ORF">ACFQ0E_05705</name>
</gene>
<comment type="caution">
    <text evidence="3">The sequence shown here is derived from an EMBL/GenBank/DDBJ whole genome shotgun (WGS) entry which is preliminary data.</text>
</comment>
<reference evidence="4" key="1">
    <citation type="journal article" date="2019" name="Int. J. Syst. Evol. Microbiol.">
        <title>The Global Catalogue of Microorganisms (GCM) 10K type strain sequencing project: providing services to taxonomists for standard genome sequencing and annotation.</title>
        <authorList>
            <consortium name="The Broad Institute Genomics Platform"/>
            <consortium name="The Broad Institute Genome Sequencing Center for Infectious Disease"/>
            <person name="Wu L."/>
            <person name="Ma J."/>
        </authorList>
    </citation>
    <scope>NUCLEOTIDE SEQUENCE [LARGE SCALE GENOMIC DNA]</scope>
    <source>
        <strain evidence="4">CCUG 55585</strain>
    </source>
</reference>